<accession>A0ABV5CU97</accession>
<feature type="domain" description="MEDS" evidence="3">
    <location>
        <begin position="16"/>
        <end position="157"/>
    </location>
</feature>
<dbReference type="Pfam" id="PF13581">
    <property type="entry name" value="HATPase_c_2"/>
    <property type="match status" value="1"/>
</dbReference>
<dbReference type="InterPro" id="IPR025847">
    <property type="entry name" value="MEDS_domain"/>
</dbReference>
<keyword evidence="5" id="KW-1185">Reference proteome</keyword>
<dbReference type="EMBL" id="JBCGDC010000063">
    <property type="protein sequence ID" value="MFB6395577.1"/>
    <property type="molecule type" value="Genomic_DNA"/>
</dbReference>
<reference evidence="4 5" key="1">
    <citation type="submission" date="2024-04" db="EMBL/GenBank/DDBJ databases">
        <title>Polymorphospora sp. isolated from Baiyangdian Lake in Xiong'an New Area.</title>
        <authorList>
            <person name="Zhang X."/>
            <person name="Liu J."/>
        </authorList>
    </citation>
    <scope>NUCLEOTIDE SEQUENCE [LARGE SCALE GENOMIC DNA]</scope>
    <source>
        <strain evidence="4 5">2-325</strain>
    </source>
</reference>
<comment type="caution">
    <text evidence="4">The sequence shown here is derived from an EMBL/GenBank/DDBJ whole genome shotgun (WGS) entry which is preliminary data.</text>
</comment>
<feature type="domain" description="Histidine kinase/HSP90-like ATPase" evidence="2">
    <location>
        <begin position="200"/>
        <end position="309"/>
    </location>
</feature>
<dbReference type="SUPFAM" id="SSF55874">
    <property type="entry name" value="ATPase domain of HSP90 chaperone/DNA topoisomerase II/histidine kinase"/>
    <property type="match status" value="1"/>
</dbReference>
<keyword evidence="4" id="KW-0418">Kinase</keyword>
<evidence type="ECO:0000259" key="2">
    <source>
        <dbReference type="Pfam" id="PF13581"/>
    </source>
</evidence>
<dbReference type="InterPro" id="IPR047718">
    <property type="entry name" value="RsbA-like_anti_sig"/>
</dbReference>
<name>A0ABV5CU97_9ACTN</name>
<dbReference type="InterPro" id="IPR050267">
    <property type="entry name" value="Anti-sigma-factor_SerPK"/>
</dbReference>
<protein>
    <submittedName>
        <fullName evidence="4">Sensor histidine kinase</fullName>
    </submittedName>
</protein>
<keyword evidence="4" id="KW-0808">Transferase</keyword>
<sequence length="313" mass="33497">MTDRPVVAPPRGSQWHEALFYTGDDDYLEHTVPFVEAGLAAGEPVLIAVPAPGLHLLRRFDGVEGVRLVDMVEAGRNPARIIPGVLHAFTASHPGRPVRVVGEPIWPGRAAADYPRCVQHEALVNLAFADQPVRILCPYDAARLDLDVLADAASTHPVLTRGGDRRASLGYAHPERIVDAFNRPLPEPGTPATVLVFEAAGLSGVRGLVVALATEAGLRPGRVTDLRIAVNELATNAVANAPGPAVLRVWTEPDGLLCEITGSSVLTDRLAGRIPPPHTTERGRGLLLVNLLCDLVHVHTTDDSTTVRLLMDR</sequence>
<evidence type="ECO:0000313" key="4">
    <source>
        <dbReference type="EMBL" id="MFB6395577.1"/>
    </source>
</evidence>
<evidence type="ECO:0000259" key="3">
    <source>
        <dbReference type="Pfam" id="PF14417"/>
    </source>
</evidence>
<dbReference type="GO" id="GO:0016301">
    <property type="term" value="F:kinase activity"/>
    <property type="evidence" value="ECO:0007669"/>
    <property type="project" value="UniProtKB-KW"/>
</dbReference>
<dbReference type="Pfam" id="PF14417">
    <property type="entry name" value="MEDS"/>
    <property type="match status" value="1"/>
</dbReference>
<dbReference type="InterPro" id="IPR036890">
    <property type="entry name" value="HATPase_C_sf"/>
</dbReference>
<evidence type="ECO:0000313" key="5">
    <source>
        <dbReference type="Proteomes" id="UP001582793"/>
    </source>
</evidence>
<dbReference type="InterPro" id="IPR003594">
    <property type="entry name" value="HATPase_dom"/>
</dbReference>
<keyword evidence="1" id="KW-0723">Serine/threonine-protein kinase</keyword>
<dbReference type="PANTHER" id="PTHR35526:SF3">
    <property type="entry name" value="ANTI-SIGMA-F FACTOR RSBW"/>
    <property type="match status" value="1"/>
</dbReference>
<evidence type="ECO:0000256" key="1">
    <source>
        <dbReference type="ARBA" id="ARBA00022527"/>
    </source>
</evidence>
<dbReference type="Proteomes" id="UP001582793">
    <property type="component" value="Unassembled WGS sequence"/>
</dbReference>
<dbReference type="RefSeq" id="WP_375735328.1">
    <property type="nucleotide sequence ID" value="NZ_JBCGDC010000063.1"/>
</dbReference>
<dbReference type="PANTHER" id="PTHR35526">
    <property type="entry name" value="ANTI-SIGMA-F FACTOR RSBW-RELATED"/>
    <property type="match status" value="1"/>
</dbReference>
<dbReference type="NCBIfam" id="NF041045">
    <property type="entry name" value="RsbA_anti_sig"/>
    <property type="match status" value="1"/>
</dbReference>
<dbReference type="Gene3D" id="3.30.565.10">
    <property type="entry name" value="Histidine kinase-like ATPase, C-terminal domain"/>
    <property type="match status" value="1"/>
</dbReference>
<organism evidence="4 5">
    <name type="scientific">Polymorphospora lycopeni</name>
    <dbReference type="NCBI Taxonomy" id="3140240"/>
    <lineage>
        <taxon>Bacteria</taxon>
        <taxon>Bacillati</taxon>
        <taxon>Actinomycetota</taxon>
        <taxon>Actinomycetes</taxon>
        <taxon>Micromonosporales</taxon>
        <taxon>Micromonosporaceae</taxon>
        <taxon>Polymorphospora</taxon>
    </lineage>
</organism>
<gene>
    <name evidence="4" type="ORF">AAFH96_21050</name>
</gene>
<proteinExistence type="predicted"/>